<reference evidence="1 2" key="1">
    <citation type="journal article" date="2019" name="Sci. Rep.">
        <title>Orb-weaving spider Araneus ventricosus genome elucidates the spidroin gene catalogue.</title>
        <authorList>
            <person name="Kono N."/>
            <person name="Nakamura H."/>
            <person name="Ohtoshi R."/>
            <person name="Moran D.A.P."/>
            <person name="Shinohara A."/>
            <person name="Yoshida Y."/>
            <person name="Fujiwara M."/>
            <person name="Mori M."/>
            <person name="Tomita M."/>
            <person name="Arakawa K."/>
        </authorList>
    </citation>
    <scope>NUCLEOTIDE SEQUENCE [LARGE SCALE GENOMIC DNA]</scope>
</reference>
<dbReference type="AlphaFoldDB" id="A0A4Y1ZY63"/>
<name>A0A4Y1ZY63_ARAVE</name>
<gene>
    <name evidence="1" type="ORF">AVEN_115289_1</name>
</gene>
<proteinExistence type="predicted"/>
<keyword evidence="2" id="KW-1185">Reference proteome</keyword>
<accession>A0A4Y1ZY63</accession>
<organism evidence="1 2">
    <name type="scientific">Araneus ventricosus</name>
    <name type="common">Orbweaver spider</name>
    <name type="synonym">Epeira ventricosa</name>
    <dbReference type="NCBI Taxonomy" id="182803"/>
    <lineage>
        <taxon>Eukaryota</taxon>
        <taxon>Metazoa</taxon>
        <taxon>Ecdysozoa</taxon>
        <taxon>Arthropoda</taxon>
        <taxon>Chelicerata</taxon>
        <taxon>Arachnida</taxon>
        <taxon>Araneae</taxon>
        <taxon>Araneomorphae</taxon>
        <taxon>Entelegynae</taxon>
        <taxon>Araneoidea</taxon>
        <taxon>Araneidae</taxon>
        <taxon>Araneus</taxon>
    </lineage>
</organism>
<dbReference type="EMBL" id="BGPR01000001">
    <property type="protein sequence ID" value="GBL72350.1"/>
    <property type="molecule type" value="Genomic_DNA"/>
</dbReference>
<sequence>MHGPDWLPGDLRDWPVEYPEFEIKESSEERRDCREGKILQASCIEYKPEDLFEVNRINPLRTEPPDGLASLWTRGKKTSMRTGAKDDAEVWIGDRAACGERRKDKILYCQSSFRNLPMASSAVTLST</sequence>
<evidence type="ECO:0000313" key="2">
    <source>
        <dbReference type="Proteomes" id="UP000499080"/>
    </source>
</evidence>
<dbReference type="Proteomes" id="UP000499080">
    <property type="component" value="Unassembled WGS sequence"/>
</dbReference>
<protein>
    <submittedName>
        <fullName evidence="1">Uncharacterized protein</fullName>
    </submittedName>
</protein>
<comment type="caution">
    <text evidence="1">The sequence shown here is derived from an EMBL/GenBank/DDBJ whole genome shotgun (WGS) entry which is preliminary data.</text>
</comment>
<evidence type="ECO:0000313" key="1">
    <source>
        <dbReference type="EMBL" id="GBL72350.1"/>
    </source>
</evidence>